<evidence type="ECO:0000313" key="10">
    <source>
        <dbReference type="Proteomes" id="UP000723714"/>
    </source>
</evidence>
<dbReference type="EMBL" id="JABACJ020000002">
    <property type="protein sequence ID" value="MBU3874977.1"/>
    <property type="molecule type" value="Genomic_DNA"/>
</dbReference>
<dbReference type="SMART" id="SM00448">
    <property type="entry name" value="REC"/>
    <property type="match status" value="1"/>
</dbReference>
<keyword evidence="10" id="KW-1185">Reference proteome</keyword>
<dbReference type="SMART" id="SM00388">
    <property type="entry name" value="HisKA"/>
    <property type="match status" value="1"/>
</dbReference>
<dbReference type="InterPro" id="IPR003594">
    <property type="entry name" value="HATPase_dom"/>
</dbReference>
<dbReference type="CDD" id="cd00082">
    <property type="entry name" value="HisKA"/>
    <property type="match status" value="1"/>
</dbReference>
<gene>
    <name evidence="9" type="ORF">HGO97_004005</name>
</gene>
<dbReference type="CDD" id="cd17546">
    <property type="entry name" value="REC_hyHK_CKI1_RcsC-like"/>
    <property type="match status" value="1"/>
</dbReference>
<dbReference type="PROSITE" id="PS50109">
    <property type="entry name" value="HIS_KIN"/>
    <property type="match status" value="1"/>
</dbReference>
<keyword evidence="5" id="KW-0597">Phosphoprotein</keyword>
<reference evidence="9 10" key="1">
    <citation type="submission" date="2021-06" db="EMBL/GenBank/DDBJ databases">
        <title>Faecalicatena sp. nov. isolated from porcine feces.</title>
        <authorList>
            <person name="Oh B.S."/>
            <person name="Lee J.H."/>
        </authorList>
    </citation>
    <scope>NUCLEOTIDE SEQUENCE [LARGE SCALE GENOMIC DNA]</scope>
    <source>
        <strain evidence="9 10">AGMB00832</strain>
    </source>
</reference>
<evidence type="ECO:0000313" key="9">
    <source>
        <dbReference type="EMBL" id="MBU3874977.1"/>
    </source>
</evidence>
<keyword evidence="4" id="KW-0418">Kinase</keyword>
<keyword evidence="3" id="KW-0808">Transferase</keyword>
<dbReference type="InterPro" id="IPR005467">
    <property type="entry name" value="His_kinase_dom"/>
</dbReference>
<comment type="catalytic activity">
    <reaction evidence="1">
        <text>ATP + protein L-histidine = ADP + protein N-phospho-L-histidine.</text>
        <dbReference type="EC" id="2.7.13.3"/>
    </reaction>
</comment>
<proteinExistence type="predicted"/>
<feature type="modified residue" description="4-aspartylphosphate" evidence="5">
    <location>
        <position position="794"/>
    </location>
</feature>
<feature type="chain" id="PRO_5045843053" description="histidine kinase" evidence="6">
    <location>
        <begin position="34"/>
        <end position="864"/>
    </location>
</feature>
<feature type="signal peptide" evidence="6">
    <location>
        <begin position="1"/>
        <end position="33"/>
    </location>
</feature>
<dbReference type="PROSITE" id="PS50110">
    <property type="entry name" value="RESPONSE_REGULATORY"/>
    <property type="match status" value="1"/>
</dbReference>
<accession>A0ABS6D177</accession>
<comment type="caution">
    <text evidence="9">The sequence shown here is derived from an EMBL/GenBank/DDBJ whole genome shotgun (WGS) entry which is preliminary data.</text>
</comment>
<dbReference type="InterPro" id="IPR001789">
    <property type="entry name" value="Sig_transdc_resp-reg_receiver"/>
</dbReference>
<sequence>MKSISRGNKKTWKQIILACALLAMILFSFYDFAHDNHERIIEQNEIYTKDVTRQTTDRVDDMLKTRQYALNVIAVTVENSLTNPSVSQDTLAMLQRKSAFDYLEFVDANGLNHRSDGQTSNSVDRENYIEGMKGNSGITLIFNSRITHETLVNYYTPISYEGEIIGVLNGMYREERLRQTISTDFFGMPARTYLCKKDGTVISVSHDKNPPQNILEILSNHNGVSQADVEQIQDAFAKHSSFGYTYQDTEGTGNAYLTALSSTNWMLLQIFPSALTNNMLYTAASSGVELEIRLVILFVLYLLYLILKNRSQKKRLIQEKQKLSWIIEGILPLFSRFAIVDYERGTYEYLEGTQKGVPAQGNFDDLHAYLSAHYVDEDGIGKTKALMSKESVREQLKEDKPYIQYEYRIQWEEERWENASILCLKKKDGIPSTVLFAIQDVTALKRIEEKARQSLEDAFQAAEEANHAKSDFLSRMSHDIRTPMNAIMGMTSIALLHLDDTRRVIDCLNKIQTSSQHLLALINEVLDMSKIESGKIVLSEEPFHMSDILESILSITYPQTEAQKQHFNIDHPCLAHEDVVGDPLRLRQMLVNIISNAAKFTPEGGTISFRLTEKPSQIHGSACYEFVIADNGIGMEEEFIAHIFDPFTRSRKSVSQNIEGTGLGMSIAKNITQMMNGTIHVESHLNQGTTFTVEVYLKLQQKRSSDLKLSENQHSTMAGAMLKPTNAQELDHLIHVDYSGHRILLAEDNDMNLEIGRELLTNMGIQVEAARDGQQAVDAVKNHPSHYYDLIFMDIQMPNKNGYEAAREIRAIHRQDLKDIPIVAMSADAFADDVRRALDAGMNDHVAKPVEPQKLIDALKKWLR</sequence>
<feature type="domain" description="Histidine kinase" evidence="7">
    <location>
        <begin position="475"/>
        <end position="699"/>
    </location>
</feature>
<evidence type="ECO:0000256" key="4">
    <source>
        <dbReference type="ARBA" id="ARBA00022777"/>
    </source>
</evidence>
<dbReference type="RefSeq" id="WP_216239679.1">
    <property type="nucleotide sequence ID" value="NZ_JABACJ020000002.1"/>
</dbReference>
<dbReference type="Proteomes" id="UP000723714">
    <property type="component" value="Unassembled WGS sequence"/>
</dbReference>
<dbReference type="EC" id="2.7.13.3" evidence="2"/>
<protein>
    <recommendedName>
        <fullName evidence="2">histidine kinase</fullName>
        <ecNumber evidence="2">2.7.13.3</ecNumber>
    </recommendedName>
</protein>
<evidence type="ECO:0000256" key="5">
    <source>
        <dbReference type="PROSITE-ProRule" id="PRU00169"/>
    </source>
</evidence>
<keyword evidence="6" id="KW-0732">Signal</keyword>
<evidence type="ECO:0000256" key="2">
    <source>
        <dbReference type="ARBA" id="ARBA00012438"/>
    </source>
</evidence>
<evidence type="ECO:0000259" key="8">
    <source>
        <dbReference type="PROSITE" id="PS50110"/>
    </source>
</evidence>
<organism evidence="9 10">
    <name type="scientific">Faecalicatena faecalis</name>
    <dbReference type="NCBI Taxonomy" id="2726362"/>
    <lineage>
        <taxon>Bacteria</taxon>
        <taxon>Bacillati</taxon>
        <taxon>Bacillota</taxon>
        <taxon>Clostridia</taxon>
        <taxon>Lachnospirales</taxon>
        <taxon>Lachnospiraceae</taxon>
        <taxon>Faecalicatena</taxon>
    </lineage>
</organism>
<dbReference type="Pfam" id="PF00072">
    <property type="entry name" value="Response_reg"/>
    <property type="match status" value="1"/>
</dbReference>
<dbReference type="PANTHER" id="PTHR43047">
    <property type="entry name" value="TWO-COMPONENT HISTIDINE PROTEIN KINASE"/>
    <property type="match status" value="1"/>
</dbReference>
<evidence type="ECO:0000259" key="7">
    <source>
        <dbReference type="PROSITE" id="PS50109"/>
    </source>
</evidence>
<evidence type="ECO:0000256" key="1">
    <source>
        <dbReference type="ARBA" id="ARBA00000085"/>
    </source>
</evidence>
<name>A0ABS6D177_9FIRM</name>
<evidence type="ECO:0000256" key="6">
    <source>
        <dbReference type="SAM" id="SignalP"/>
    </source>
</evidence>
<dbReference type="CDD" id="cd00075">
    <property type="entry name" value="HATPase"/>
    <property type="match status" value="1"/>
</dbReference>
<dbReference type="InterPro" id="IPR003661">
    <property type="entry name" value="HisK_dim/P_dom"/>
</dbReference>
<evidence type="ECO:0000256" key="3">
    <source>
        <dbReference type="ARBA" id="ARBA00022679"/>
    </source>
</evidence>
<dbReference type="Pfam" id="PF02518">
    <property type="entry name" value="HATPase_c"/>
    <property type="match status" value="1"/>
</dbReference>
<dbReference type="Pfam" id="PF00512">
    <property type="entry name" value="HisKA"/>
    <property type="match status" value="1"/>
</dbReference>
<dbReference type="SMART" id="SM00387">
    <property type="entry name" value="HATPase_c"/>
    <property type="match status" value="1"/>
</dbReference>
<feature type="domain" description="Response regulatory" evidence="8">
    <location>
        <begin position="742"/>
        <end position="863"/>
    </location>
</feature>